<proteinExistence type="predicted"/>
<gene>
    <name evidence="1" type="ORF">MRATA1EN1_LOCUS5340</name>
</gene>
<dbReference type="Proteomes" id="UP001176941">
    <property type="component" value="Chromosome 14"/>
</dbReference>
<protein>
    <submittedName>
        <fullName evidence="1">Uncharacterized protein</fullName>
    </submittedName>
</protein>
<reference evidence="1" key="1">
    <citation type="submission" date="2023-04" db="EMBL/GenBank/DDBJ databases">
        <authorList>
            <consortium name="ELIXIR-Norway"/>
        </authorList>
    </citation>
    <scope>NUCLEOTIDE SEQUENCE [LARGE SCALE GENOMIC DNA]</scope>
</reference>
<sequence length="79" mass="9117">MAEPPRTPPGSTRWQPLPPCGQCRSVRRMAIALRKTGCREVRCKLTEKLPDIFYPLEAFGQKREESDKSKVRKALRFTN</sequence>
<accession>A0ABN8Y7E8</accession>
<keyword evidence="2" id="KW-1185">Reference proteome</keyword>
<name>A0ABN8Y7E8_RANTA</name>
<dbReference type="EMBL" id="OX459950">
    <property type="protein sequence ID" value="CAI9156378.1"/>
    <property type="molecule type" value="Genomic_DNA"/>
</dbReference>
<organism evidence="1 2">
    <name type="scientific">Rangifer tarandus platyrhynchus</name>
    <name type="common">Svalbard reindeer</name>
    <dbReference type="NCBI Taxonomy" id="3082113"/>
    <lineage>
        <taxon>Eukaryota</taxon>
        <taxon>Metazoa</taxon>
        <taxon>Chordata</taxon>
        <taxon>Craniata</taxon>
        <taxon>Vertebrata</taxon>
        <taxon>Euteleostomi</taxon>
        <taxon>Mammalia</taxon>
        <taxon>Eutheria</taxon>
        <taxon>Laurasiatheria</taxon>
        <taxon>Artiodactyla</taxon>
        <taxon>Ruminantia</taxon>
        <taxon>Pecora</taxon>
        <taxon>Cervidae</taxon>
        <taxon>Odocoileinae</taxon>
        <taxon>Rangifer</taxon>
    </lineage>
</organism>
<evidence type="ECO:0000313" key="2">
    <source>
        <dbReference type="Proteomes" id="UP001176941"/>
    </source>
</evidence>
<evidence type="ECO:0000313" key="1">
    <source>
        <dbReference type="EMBL" id="CAI9156378.1"/>
    </source>
</evidence>